<evidence type="ECO:0008006" key="3">
    <source>
        <dbReference type="Google" id="ProtNLM"/>
    </source>
</evidence>
<organism evidence="1 2">
    <name type="scientific">Aeromonas salmonicida subsp. pectinolytica 34mel</name>
    <dbReference type="NCBI Taxonomy" id="1324960"/>
    <lineage>
        <taxon>Bacteria</taxon>
        <taxon>Pseudomonadati</taxon>
        <taxon>Pseudomonadota</taxon>
        <taxon>Gammaproteobacteria</taxon>
        <taxon>Aeromonadales</taxon>
        <taxon>Aeromonadaceae</taxon>
        <taxon>Aeromonas</taxon>
    </lineage>
</organism>
<proteinExistence type="predicted"/>
<dbReference type="EMBL" id="CP022426">
    <property type="protein sequence ID" value="ATP09806.1"/>
    <property type="molecule type" value="Genomic_DNA"/>
</dbReference>
<dbReference type="RefSeq" id="WP_021140025.1">
    <property type="nucleotide sequence ID" value="NZ_ARYZ02000042.1"/>
</dbReference>
<reference evidence="2" key="1">
    <citation type="journal article" date="2018" name="BMC Genomics">
        <title>The complete and fully assembled genome sequence of Aeromonas salmonicida subsp. pectinolytica and its comparative analysis with other Aeromonas species: investigation of the mobilome in environmental and pathogenic strains.</title>
        <authorList>
            <person name="Pfeiffer F."/>
            <person name="Zamora-Lagos M.A."/>
            <person name="Blettinger M."/>
            <person name="Yeroslaviz A."/>
            <person name="Dahl A."/>
            <person name="Gruber S."/>
            <person name="Habermann B.H."/>
        </authorList>
    </citation>
    <scope>NUCLEOTIDE SEQUENCE [LARGE SCALE GENOMIC DNA]</scope>
    <source>
        <strain evidence="2">34mel</strain>
    </source>
</reference>
<evidence type="ECO:0000313" key="1">
    <source>
        <dbReference type="EMBL" id="ATP09806.1"/>
    </source>
</evidence>
<accession>T0QQH1</accession>
<dbReference type="AlphaFoldDB" id="T0QQH1"/>
<dbReference type="Proteomes" id="UP000222916">
    <property type="component" value="Chromosome"/>
</dbReference>
<sequence>MSFSLSNWMTVKLDEVVISDNMESISGGGVESQYDTWFRFNQSFSDSLVTSGEVTAIEMTFSLDIENAGYKALDAAAQAMDTHKLTILRHPSKGATGGEQQEFTVTIGSKTFGDEINTHRTVSFTAKPSGAVKTTTVA</sequence>
<protein>
    <recommendedName>
        <fullName evidence="3">Phage tail protein</fullName>
    </recommendedName>
</protein>
<name>T0QQH1_AERSA</name>
<gene>
    <name evidence="1" type="ORF">Asalp_26660</name>
</gene>
<evidence type="ECO:0000313" key="2">
    <source>
        <dbReference type="Proteomes" id="UP000222916"/>
    </source>
</evidence>